<dbReference type="PANTHER" id="PTHR42830">
    <property type="entry name" value="OSMOTICALLY INDUCIBLE FAMILY PROTEIN"/>
    <property type="match status" value="1"/>
</dbReference>
<sequence>MAIYTAEIIWSRSGQKFIDNRYSRKHILRFDGGIEIAGSSSPHVVPLPYSAVDAVDPEEAFVASLSSCHMLWFLSIAVKHGFVVDDYHDAAEGVMARNAEGKLMMTVVTLRPEARFSGDKTPTNAELHKLHRLAHDECFIANSVRTEVRCEPRQTALQHGAQPPSLRSLDAAR</sequence>
<evidence type="ECO:0000313" key="1">
    <source>
        <dbReference type="EMBL" id="MBK7674538.1"/>
    </source>
</evidence>
<dbReference type="Gene3D" id="3.30.300.20">
    <property type="match status" value="1"/>
</dbReference>
<protein>
    <submittedName>
        <fullName evidence="1">OsmC family protein</fullName>
    </submittedName>
</protein>
<dbReference type="InterPro" id="IPR015946">
    <property type="entry name" value="KH_dom-like_a/b"/>
</dbReference>
<dbReference type="EMBL" id="JADJMH010000005">
    <property type="protein sequence ID" value="MBK7674538.1"/>
    <property type="molecule type" value="Genomic_DNA"/>
</dbReference>
<accession>A0A935PWA5</accession>
<comment type="caution">
    <text evidence="1">The sequence shown here is derived from an EMBL/GenBank/DDBJ whole genome shotgun (WGS) entry which is preliminary data.</text>
</comment>
<dbReference type="Pfam" id="PF02566">
    <property type="entry name" value="OsmC"/>
    <property type="match status" value="1"/>
</dbReference>
<evidence type="ECO:0000313" key="2">
    <source>
        <dbReference type="Proteomes" id="UP000697998"/>
    </source>
</evidence>
<dbReference type="InterPro" id="IPR003718">
    <property type="entry name" value="OsmC/Ohr_fam"/>
</dbReference>
<gene>
    <name evidence="1" type="ORF">IPJ27_07040</name>
</gene>
<organism evidence="1 2">
    <name type="scientific">Candidatus Accumulibacter proximus</name>
    <dbReference type="NCBI Taxonomy" id="2954385"/>
    <lineage>
        <taxon>Bacteria</taxon>
        <taxon>Pseudomonadati</taxon>
        <taxon>Pseudomonadota</taxon>
        <taxon>Betaproteobacteria</taxon>
        <taxon>Candidatus Accumulibacter</taxon>
    </lineage>
</organism>
<dbReference type="InterPro" id="IPR036102">
    <property type="entry name" value="OsmC/Ohrsf"/>
</dbReference>
<proteinExistence type="predicted"/>
<dbReference type="PANTHER" id="PTHR42830:SF2">
    <property type="entry name" value="OSMC_OHR FAMILY PROTEIN"/>
    <property type="match status" value="1"/>
</dbReference>
<dbReference type="Proteomes" id="UP000697998">
    <property type="component" value="Unassembled WGS sequence"/>
</dbReference>
<dbReference type="InterPro" id="IPR052707">
    <property type="entry name" value="OsmC_Ohr_Peroxiredoxin"/>
</dbReference>
<name>A0A935PWA5_9PROT</name>
<reference evidence="1 2" key="1">
    <citation type="submission" date="2020-10" db="EMBL/GenBank/DDBJ databases">
        <title>Connecting structure to function with the recovery of over 1000 high-quality activated sludge metagenome-assembled genomes encoding full-length rRNA genes using long-read sequencing.</title>
        <authorList>
            <person name="Singleton C.M."/>
            <person name="Petriglieri F."/>
            <person name="Kristensen J.M."/>
            <person name="Kirkegaard R.H."/>
            <person name="Michaelsen T.Y."/>
            <person name="Andersen M.H."/>
            <person name="Karst S.M."/>
            <person name="Dueholm M.S."/>
            <person name="Nielsen P.H."/>
            <person name="Albertsen M."/>
        </authorList>
    </citation>
    <scope>NUCLEOTIDE SEQUENCE [LARGE SCALE GENOMIC DNA]</scope>
    <source>
        <strain evidence="1">EsbW_18-Q3-R4-48_BATAC.285</strain>
    </source>
</reference>
<dbReference type="SUPFAM" id="SSF82784">
    <property type="entry name" value="OsmC-like"/>
    <property type="match status" value="1"/>
</dbReference>
<dbReference type="AlphaFoldDB" id="A0A935PWA5"/>